<dbReference type="RefSeq" id="WP_233371270.1">
    <property type="nucleotide sequence ID" value="NZ_JAJTWU010000003.1"/>
</dbReference>
<evidence type="ECO:0000313" key="3">
    <source>
        <dbReference type="Proteomes" id="UP001200741"/>
    </source>
</evidence>
<evidence type="ECO:0000313" key="2">
    <source>
        <dbReference type="EMBL" id="MCE4554345.1"/>
    </source>
</evidence>
<feature type="compositionally biased region" description="Gly residues" evidence="1">
    <location>
        <begin position="39"/>
        <end position="50"/>
    </location>
</feature>
<dbReference type="Proteomes" id="UP001200741">
    <property type="component" value="Unassembled WGS sequence"/>
</dbReference>
<gene>
    <name evidence="2" type="ORF">LXT13_07780</name>
</gene>
<proteinExistence type="predicted"/>
<comment type="caution">
    <text evidence="2">The sequence shown here is derived from an EMBL/GenBank/DDBJ whole genome shotgun (WGS) entry which is preliminary data.</text>
</comment>
<name>A0ABS8XRI8_9BURK</name>
<feature type="region of interest" description="Disordered" evidence="1">
    <location>
        <begin position="1"/>
        <end position="64"/>
    </location>
</feature>
<organism evidence="2 3">
    <name type="scientific">Pelomonas cellulosilytica</name>
    <dbReference type="NCBI Taxonomy" id="2906762"/>
    <lineage>
        <taxon>Bacteria</taxon>
        <taxon>Pseudomonadati</taxon>
        <taxon>Pseudomonadota</taxon>
        <taxon>Betaproteobacteria</taxon>
        <taxon>Burkholderiales</taxon>
        <taxon>Sphaerotilaceae</taxon>
        <taxon>Roseateles</taxon>
    </lineage>
</organism>
<keyword evidence="3" id="KW-1185">Reference proteome</keyword>
<feature type="compositionally biased region" description="Low complexity" evidence="1">
    <location>
        <begin position="1"/>
        <end position="16"/>
    </location>
</feature>
<evidence type="ECO:0000256" key="1">
    <source>
        <dbReference type="SAM" id="MobiDB-lite"/>
    </source>
</evidence>
<sequence>MADRLPAAPVSALPAVTSGPVAAASTPHQGVGSEQGAPLTGGGIGPGGGAATQQASTHASAAAR</sequence>
<dbReference type="EMBL" id="JAJTWU010000003">
    <property type="protein sequence ID" value="MCE4554345.1"/>
    <property type="molecule type" value="Genomic_DNA"/>
</dbReference>
<feature type="compositionally biased region" description="Low complexity" evidence="1">
    <location>
        <begin position="51"/>
        <end position="64"/>
    </location>
</feature>
<protein>
    <submittedName>
        <fullName evidence="2">Uncharacterized protein</fullName>
    </submittedName>
</protein>
<accession>A0ABS8XRI8</accession>
<reference evidence="2 3" key="1">
    <citation type="submission" date="2021-12" db="EMBL/GenBank/DDBJ databases">
        <title>Genome seq of P8.</title>
        <authorList>
            <person name="Seo T."/>
        </authorList>
    </citation>
    <scope>NUCLEOTIDE SEQUENCE [LARGE SCALE GENOMIC DNA]</scope>
    <source>
        <strain evidence="2 3">P8</strain>
    </source>
</reference>